<sequence length="619" mass="66324">MGGFLAGLKTRHKILAGVAVLAVAAGLTTVPTLTGSADADIQPLKSLLKGKDGKDYWVENHVDGKKAEESRDHARKNGKRPEYLIVWAGDENIADTVVPDIKKLPGSLLNDTVGKVKNALPGPDFLAVIDATEGSPTYGKVINTGTVGPLVENEPHHMQYVWHKGEKIFAGGLFSAATYVFDVSKLPSLSLSGVSLPSNTLCGSVPDAYWVLKDGSAYGTYMGGPVAPGPCRYTHGEVRTGNGFAGTPGELVRLGPDGKNLVEAPAATGKPEDRKQCLNTPALSEPSCANPHGIQVREDLNTVVTSDFAEPRTVILDPIKTPSPYLRRTTVRTWDISDKNHPKIRSVSYLPTGPRSDPNKPLYNENRAAMEVTVTNRPGHKGAFAETMQGAAIFYTADITDPNPKWVQVFDNTTADREITGPNAKGAGDNAAWIQTSPDDKTLFHSVQGRKPGTLGPDDPGTVGGVFSLDISKLVGAGKDFKCNIDNEKEIAHGGQESDCPKLKGTVAIGPDKKAGGPHWGALDNLKLGHDGYYHEDDDPKRLATANYFVARNGLDGDHKVCIVNIAKDGKLSVDKNFKDEKTGETCVNFNRADWPHGAFGNAKPHSMLFVTADEDIKK</sequence>
<proteinExistence type="predicted"/>
<organism evidence="1 2">
    <name type="scientific">Pseudonocardia eucalypti</name>
    <dbReference type="NCBI Taxonomy" id="648755"/>
    <lineage>
        <taxon>Bacteria</taxon>
        <taxon>Bacillati</taxon>
        <taxon>Actinomycetota</taxon>
        <taxon>Actinomycetes</taxon>
        <taxon>Pseudonocardiales</taxon>
        <taxon>Pseudonocardiaceae</taxon>
        <taxon>Pseudonocardia</taxon>
    </lineage>
</organism>
<protein>
    <submittedName>
        <fullName evidence="1">Uncharacterized protein</fullName>
    </submittedName>
</protein>
<accession>A0ABP9R230</accession>
<name>A0ABP9R230_9PSEU</name>
<keyword evidence="2" id="KW-1185">Reference proteome</keyword>
<dbReference type="RefSeq" id="WP_345703370.1">
    <property type="nucleotide sequence ID" value="NZ_BAABJP010000044.1"/>
</dbReference>
<comment type="caution">
    <text evidence="1">The sequence shown here is derived from an EMBL/GenBank/DDBJ whole genome shotgun (WGS) entry which is preliminary data.</text>
</comment>
<gene>
    <name evidence="1" type="ORF">GCM10023321_68050</name>
</gene>
<evidence type="ECO:0000313" key="2">
    <source>
        <dbReference type="Proteomes" id="UP001428817"/>
    </source>
</evidence>
<evidence type="ECO:0000313" key="1">
    <source>
        <dbReference type="EMBL" id="GAA5170609.1"/>
    </source>
</evidence>
<dbReference type="Proteomes" id="UP001428817">
    <property type="component" value="Unassembled WGS sequence"/>
</dbReference>
<reference evidence="2" key="1">
    <citation type="journal article" date="2019" name="Int. J. Syst. Evol. Microbiol.">
        <title>The Global Catalogue of Microorganisms (GCM) 10K type strain sequencing project: providing services to taxonomists for standard genome sequencing and annotation.</title>
        <authorList>
            <consortium name="The Broad Institute Genomics Platform"/>
            <consortium name="The Broad Institute Genome Sequencing Center for Infectious Disease"/>
            <person name="Wu L."/>
            <person name="Ma J."/>
        </authorList>
    </citation>
    <scope>NUCLEOTIDE SEQUENCE [LARGE SCALE GENOMIC DNA]</scope>
    <source>
        <strain evidence="2">JCM 18303</strain>
    </source>
</reference>
<dbReference type="EMBL" id="BAABJP010000044">
    <property type="protein sequence ID" value="GAA5170609.1"/>
    <property type="molecule type" value="Genomic_DNA"/>
</dbReference>